<dbReference type="OrthoDB" id="3499at2759"/>
<dbReference type="AlphaFoldDB" id="M2W6S8"/>
<dbReference type="KEGG" id="gsl:Gasu_11790"/>
<protein>
    <submittedName>
        <fullName evidence="2">Uncharacterized protein</fullName>
    </submittedName>
</protein>
<keyword evidence="1" id="KW-0472">Membrane</keyword>
<name>M2W6S8_GALSU</name>
<keyword evidence="3" id="KW-1185">Reference proteome</keyword>
<accession>M2W6S8</accession>
<reference evidence="3" key="1">
    <citation type="journal article" date="2013" name="Science">
        <title>Gene transfer from bacteria and archaea facilitated evolution of an extremophilic eukaryote.</title>
        <authorList>
            <person name="Schonknecht G."/>
            <person name="Chen W.H."/>
            <person name="Ternes C.M."/>
            <person name="Barbier G.G."/>
            <person name="Shrestha R.P."/>
            <person name="Stanke M."/>
            <person name="Brautigam A."/>
            <person name="Baker B.J."/>
            <person name="Banfield J.F."/>
            <person name="Garavito R.M."/>
            <person name="Carr K."/>
            <person name="Wilkerson C."/>
            <person name="Rensing S.A."/>
            <person name="Gagneul D."/>
            <person name="Dickenson N.E."/>
            <person name="Oesterhelt C."/>
            <person name="Lercher M.J."/>
            <person name="Weber A.P."/>
        </authorList>
    </citation>
    <scope>NUCLEOTIDE SEQUENCE [LARGE SCALE GENOMIC DNA]</scope>
    <source>
        <strain evidence="3">074W</strain>
    </source>
</reference>
<evidence type="ECO:0000313" key="2">
    <source>
        <dbReference type="EMBL" id="EME31501.1"/>
    </source>
</evidence>
<dbReference type="RefSeq" id="XP_005708021.1">
    <property type="nucleotide sequence ID" value="XM_005707964.1"/>
</dbReference>
<dbReference type="Gene3D" id="4.10.95.10">
    <property type="entry name" value="Cytochrome c oxidase, subunit VIa"/>
    <property type="match status" value="1"/>
</dbReference>
<dbReference type="Proteomes" id="UP000030680">
    <property type="component" value="Unassembled WGS sequence"/>
</dbReference>
<dbReference type="SUPFAM" id="SSF81411">
    <property type="entry name" value="Mitochondrial cytochrome c oxidase subunit VIa"/>
    <property type="match status" value="1"/>
</dbReference>
<evidence type="ECO:0000313" key="3">
    <source>
        <dbReference type="Proteomes" id="UP000030680"/>
    </source>
</evidence>
<dbReference type="GeneID" id="17090143"/>
<sequence length="109" mass="12692">MTIRNSYRLFSTASSTVRKLPPGFDKAASFPKEHHSQEAKKWKRFSLAFGLVVAGVAAYLFPKELEHHEVYIPPEYPFIDRKVKEPRFPWGNEPLIGTPYDRVRRSEQD</sequence>
<gene>
    <name evidence="2" type="ORF">Gasu_11790</name>
</gene>
<organism evidence="2 3">
    <name type="scientific">Galdieria sulphuraria</name>
    <name type="common">Red alga</name>
    <dbReference type="NCBI Taxonomy" id="130081"/>
    <lineage>
        <taxon>Eukaryota</taxon>
        <taxon>Rhodophyta</taxon>
        <taxon>Bangiophyceae</taxon>
        <taxon>Galdieriales</taxon>
        <taxon>Galdieriaceae</taxon>
        <taxon>Galdieria</taxon>
    </lineage>
</organism>
<dbReference type="Gramene" id="EME31501">
    <property type="protein sequence ID" value="EME31501"/>
    <property type="gene ID" value="Gasu_11790"/>
</dbReference>
<keyword evidence="1" id="KW-1133">Transmembrane helix</keyword>
<evidence type="ECO:0000256" key="1">
    <source>
        <dbReference type="SAM" id="Phobius"/>
    </source>
</evidence>
<dbReference type="InterPro" id="IPR036418">
    <property type="entry name" value="Cyt_c_oxidase_su6a_sf"/>
</dbReference>
<feature type="transmembrane region" description="Helical" evidence="1">
    <location>
        <begin position="45"/>
        <end position="61"/>
    </location>
</feature>
<dbReference type="EMBL" id="KB454491">
    <property type="protein sequence ID" value="EME31501.1"/>
    <property type="molecule type" value="Genomic_DNA"/>
</dbReference>
<proteinExistence type="predicted"/>
<keyword evidence="1" id="KW-0812">Transmembrane</keyword>
<dbReference type="STRING" id="130081.M2W6S8"/>